<proteinExistence type="predicted"/>
<sequence>MVKVLRRSSVLLAALIVTTATADHALAAGDDGVISGGGGPDPRAAQLVEQHSWVAPGPLRFGTAPYAQVRAAATAAAGSAACEVSPAEATDLTLSPTWPEVAPSGNAPSPMTLSRYDDQPSLSDPKQRSEALYFNPGVGAWQLDSAGLGADITAAEAIDVSAAADQVAPHVVDRYCAAINSGASAASARAEAWRAWRACGTGACEDVFQRLRGGALVQVDDVGRYGGAERRVCGFEGVRYDCLYVDPGRAQGDNAWTVPHYGPAPVPAPFYAFTYAENGREYEVRYWAKADSGAVSDVSVSRELGVDARDRLSWSAEPGLCDLTAGRGRCRT</sequence>
<feature type="signal peptide" evidence="2">
    <location>
        <begin position="1"/>
        <end position="22"/>
    </location>
</feature>
<protein>
    <submittedName>
        <fullName evidence="3">Uncharacterized protein</fullName>
    </submittedName>
</protein>
<dbReference type="EMBL" id="JBHTCJ010000002">
    <property type="protein sequence ID" value="MFC7340939.1"/>
    <property type="molecule type" value="Genomic_DNA"/>
</dbReference>
<evidence type="ECO:0000256" key="2">
    <source>
        <dbReference type="SAM" id="SignalP"/>
    </source>
</evidence>
<organism evidence="3 4">
    <name type="scientific">Saccharopolyspora griseoalba</name>
    <dbReference type="NCBI Taxonomy" id="1431848"/>
    <lineage>
        <taxon>Bacteria</taxon>
        <taxon>Bacillati</taxon>
        <taxon>Actinomycetota</taxon>
        <taxon>Actinomycetes</taxon>
        <taxon>Pseudonocardiales</taxon>
        <taxon>Pseudonocardiaceae</taxon>
        <taxon>Saccharopolyspora</taxon>
    </lineage>
</organism>
<evidence type="ECO:0000256" key="1">
    <source>
        <dbReference type="SAM" id="MobiDB-lite"/>
    </source>
</evidence>
<feature type="chain" id="PRO_5046990376" evidence="2">
    <location>
        <begin position="23"/>
        <end position="332"/>
    </location>
</feature>
<dbReference type="Proteomes" id="UP001596504">
    <property type="component" value="Unassembled WGS sequence"/>
</dbReference>
<keyword evidence="2" id="KW-0732">Signal</keyword>
<dbReference type="RefSeq" id="WP_380665263.1">
    <property type="nucleotide sequence ID" value="NZ_JBHTCJ010000002.1"/>
</dbReference>
<name>A0ABW2LHV2_9PSEU</name>
<reference evidence="4" key="1">
    <citation type="journal article" date="2019" name="Int. J. Syst. Evol. Microbiol.">
        <title>The Global Catalogue of Microorganisms (GCM) 10K type strain sequencing project: providing services to taxonomists for standard genome sequencing and annotation.</title>
        <authorList>
            <consortium name="The Broad Institute Genomics Platform"/>
            <consortium name="The Broad Institute Genome Sequencing Center for Infectious Disease"/>
            <person name="Wu L."/>
            <person name="Ma J."/>
        </authorList>
    </citation>
    <scope>NUCLEOTIDE SEQUENCE [LARGE SCALE GENOMIC DNA]</scope>
    <source>
        <strain evidence="4">WLHS5</strain>
    </source>
</reference>
<comment type="caution">
    <text evidence="3">The sequence shown here is derived from an EMBL/GenBank/DDBJ whole genome shotgun (WGS) entry which is preliminary data.</text>
</comment>
<gene>
    <name evidence="3" type="ORF">ACFQRI_05905</name>
</gene>
<evidence type="ECO:0000313" key="3">
    <source>
        <dbReference type="EMBL" id="MFC7340939.1"/>
    </source>
</evidence>
<keyword evidence="4" id="KW-1185">Reference proteome</keyword>
<evidence type="ECO:0000313" key="4">
    <source>
        <dbReference type="Proteomes" id="UP001596504"/>
    </source>
</evidence>
<feature type="region of interest" description="Disordered" evidence="1">
    <location>
        <begin position="95"/>
        <end position="127"/>
    </location>
</feature>
<accession>A0ABW2LHV2</accession>